<name>A0A1E5QGD4_9CYAN</name>
<sequence length="327" mass="36071">MNSPLHPRKILVDTDPGGDDIFALLWLQSLAKQGLAEIVAITTVDGNVRAKYTFNAASKILSVCGFPEVEIGRGVPFHEQEVEDAAYIHGADGMGNLSPTLPEPIQQFETARYADEILIEKLNESPGEITLVTLAPLTNLAAAERKQPGILKQAKEIVMMAGAFNCPGNVTPHAEFNIAYNSEAANVVFNSRQDLIVLPMDVTMQLIFTELMALDVYQTQPENPIAKFIFSLTQFMKKTAMAYKETQGQKGFIVHDAVTLAYLFYPETLLLRRAQVSVETQGKYTRGKTLLDNRHLPKNQPNAFVALQVDAVNLLAVLAEDLKRLLS</sequence>
<keyword evidence="2" id="KW-0326">Glycosidase</keyword>
<dbReference type="GO" id="GO:0006152">
    <property type="term" value="P:purine nucleoside catabolic process"/>
    <property type="evidence" value="ECO:0007669"/>
    <property type="project" value="TreeGrafter"/>
</dbReference>
<dbReference type="Pfam" id="PF01156">
    <property type="entry name" value="IU_nuc_hydro"/>
    <property type="match status" value="1"/>
</dbReference>
<evidence type="ECO:0000256" key="2">
    <source>
        <dbReference type="ARBA" id="ARBA00023295"/>
    </source>
</evidence>
<dbReference type="GO" id="GO:0005829">
    <property type="term" value="C:cytosol"/>
    <property type="evidence" value="ECO:0007669"/>
    <property type="project" value="TreeGrafter"/>
</dbReference>
<dbReference type="GO" id="GO:0008477">
    <property type="term" value="F:purine nucleosidase activity"/>
    <property type="evidence" value="ECO:0007669"/>
    <property type="project" value="TreeGrafter"/>
</dbReference>
<dbReference type="SUPFAM" id="SSF53590">
    <property type="entry name" value="Nucleoside hydrolase"/>
    <property type="match status" value="1"/>
</dbReference>
<dbReference type="InterPro" id="IPR023186">
    <property type="entry name" value="IUNH"/>
</dbReference>
<reference evidence="4" key="1">
    <citation type="submission" date="2016-09" db="EMBL/GenBank/DDBJ databases">
        <title>Draft genome of thermotolerant cyanobacterium Desertifilum sp. strain IPPAS B-1220.</title>
        <authorList>
            <person name="Sinetova M.A."/>
            <person name="Bolakhan K."/>
            <person name="Zayadan B.K."/>
            <person name="Mironov K.S."/>
            <person name="Ustinova V."/>
            <person name="Kupriyanova E.V."/>
            <person name="Sidorov R.A."/>
            <person name="Skrypnik A.N."/>
            <person name="Gogoleva N.E."/>
            <person name="Gogolev Y.V."/>
            <person name="Los D.A."/>
        </authorList>
    </citation>
    <scope>NUCLEOTIDE SEQUENCE [LARGE SCALE GENOMIC DNA]</scope>
    <source>
        <strain evidence="4">IPPAS B-1220</strain>
    </source>
</reference>
<dbReference type="RefSeq" id="WP_069968632.1">
    <property type="nucleotide sequence ID" value="NZ_CM124774.1"/>
</dbReference>
<proteinExistence type="predicted"/>
<comment type="caution">
    <text evidence="4">The sequence shown here is derived from an EMBL/GenBank/DDBJ whole genome shotgun (WGS) entry which is preliminary data.</text>
</comment>
<dbReference type="PANTHER" id="PTHR12304">
    <property type="entry name" value="INOSINE-URIDINE PREFERRING NUCLEOSIDE HYDROLASE"/>
    <property type="match status" value="1"/>
</dbReference>
<evidence type="ECO:0000256" key="1">
    <source>
        <dbReference type="ARBA" id="ARBA00022801"/>
    </source>
</evidence>
<accession>A0A1E5QGD4</accession>
<feature type="domain" description="Inosine/uridine-preferring nucleoside hydrolase" evidence="3">
    <location>
        <begin position="10"/>
        <end position="312"/>
    </location>
</feature>
<keyword evidence="1 4" id="KW-0378">Hydrolase</keyword>
<dbReference type="Gene3D" id="3.90.245.10">
    <property type="entry name" value="Ribonucleoside hydrolase-like"/>
    <property type="match status" value="1"/>
</dbReference>
<dbReference type="STRING" id="1781255.BH720_18110"/>
<dbReference type="InterPro" id="IPR001910">
    <property type="entry name" value="Inosine/uridine_hydrolase_dom"/>
</dbReference>
<organism evidence="4">
    <name type="scientific">Desertifilum tharense IPPAS B-1220</name>
    <dbReference type="NCBI Taxonomy" id="1781255"/>
    <lineage>
        <taxon>Bacteria</taxon>
        <taxon>Bacillati</taxon>
        <taxon>Cyanobacteriota</taxon>
        <taxon>Cyanophyceae</taxon>
        <taxon>Desertifilales</taxon>
        <taxon>Desertifilaceae</taxon>
        <taxon>Desertifilum</taxon>
    </lineage>
</organism>
<evidence type="ECO:0000313" key="4">
    <source>
        <dbReference type="EMBL" id="OEJ73746.1"/>
    </source>
</evidence>
<dbReference type="EMBL" id="MJGC01000079">
    <property type="protein sequence ID" value="OEJ73746.1"/>
    <property type="molecule type" value="Genomic_DNA"/>
</dbReference>
<dbReference type="PANTHER" id="PTHR12304:SF4">
    <property type="entry name" value="URIDINE NUCLEOSIDASE"/>
    <property type="match status" value="1"/>
</dbReference>
<evidence type="ECO:0000259" key="3">
    <source>
        <dbReference type="Pfam" id="PF01156"/>
    </source>
</evidence>
<gene>
    <name evidence="4" type="ORF">BH720_18110</name>
</gene>
<dbReference type="OrthoDB" id="9797882at2"/>
<dbReference type="InterPro" id="IPR036452">
    <property type="entry name" value="Ribo_hydro-like"/>
</dbReference>
<dbReference type="AlphaFoldDB" id="A0A1E5QGD4"/>
<protein>
    <submittedName>
        <fullName evidence="4">Nucleoside hydrolase</fullName>
    </submittedName>
</protein>